<protein>
    <submittedName>
        <fullName evidence="1">Uncharacterized protein</fullName>
    </submittedName>
</protein>
<evidence type="ECO:0000313" key="1">
    <source>
        <dbReference type="EMBL" id="KAJ8359123.1"/>
    </source>
</evidence>
<reference evidence="1" key="1">
    <citation type="journal article" date="2023" name="Science">
        <title>Genome structures resolve the early diversification of teleost fishes.</title>
        <authorList>
            <person name="Parey E."/>
            <person name="Louis A."/>
            <person name="Montfort J."/>
            <person name="Bouchez O."/>
            <person name="Roques C."/>
            <person name="Iampietro C."/>
            <person name="Lluch J."/>
            <person name="Castinel A."/>
            <person name="Donnadieu C."/>
            <person name="Desvignes T."/>
            <person name="Floi Bucao C."/>
            <person name="Jouanno E."/>
            <person name="Wen M."/>
            <person name="Mejri S."/>
            <person name="Dirks R."/>
            <person name="Jansen H."/>
            <person name="Henkel C."/>
            <person name="Chen W.J."/>
            <person name="Zahm M."/>
            <person name="Cabau C."/>
            <person name="Klopp C."/>
            <person name="Thompson A.W."/>
            <person name="Robinson-Rechavi M."/>
            <person name="Braasch I."/>
            <person name="Lecointre G."/>
            <person name="Bobe J."/>
            <person name="Postlethwait J.H."/>
            <person name="Berthelot C."/>
            <person name="Roest Crollius H."/>
            <person name="Guiguen Y."/>
        </authorList>
    </citation>
    <scope>NUCLEOTIDE SEQUENCE</scope>
    <source>
        <strain evidence="1">WJC10195</strain>
    </source>
</reference>
<proteinExistence type="predicted"/>
<gene>
    <name evidence="1" type="ORF">SKAU_G00156480</name>
</gene>
<dbReference type="EMBL" id="JAINUF010000005">
    <property type="protein sequence ID" value="KAJ8359123.1"/>
    <property type="molecule type" value="Genomic_DNA"/>
</dbReference>
<accession>A0A9Q1FHM8</accession>
<evidence type="ECO:0000313" key="2">
    <source>
        <dbReference type="Proteomes" id="UP001152622"/>
    </source>
</evidence>
<organism evidence="1 2">
    <name type="scientific">Synaphobranchus kaupii</name>
    <name type="common">Kaup's arrowtooth eel</name>
    <dbReference type="NCBI Taxonomy" id="118154"/>
    <lineage>
        <taxon>Eukaryota</taxon>
        <taxon>Metazoa</taxon>
        <taxon>Chordata</taxon>
        <taxon>Craniata</taxon>
        <taxon>Vertebrata</taxon>
        <taxon>Euteleostomi</taxon>
        <taxon>Actinopterygii</taxon>
        <taxon>Neopterygii</taxon>
        <taxon>Teleostei</taxon>
        <taxon>Anguilliformes</taxon>
        <taxon>Synaphobranchidae</taxon>
        <taxon>Synaphobranchus</taxon>
    </lineage>
</organism>
<sequence length="105" mass="11531">MTGSRCIRNRDSVHYIGQAFHDGAGPLPVAVQLRFTGGLNTQTSSPDWYNRLWQCVSGVVPVATSVLTAWPRGLRSLPRHWETDGGFPHPVSWVGAPPELPKPMV</sequence>
<dbReference type="AlphaFoldDB" id="A0A9Q1FHM8"/>
<keyword evidence="2" id="KW-1185">Reference proteome</keyword>
<name>A0A9Q1FHM8_SYNKA</name>
<comment type="caution">
    <text evidence="1">The sequence shown here is derived from an EMBL/GenBank/DDBJ whole genome shotgun (WGS) entry which is preliminary data.</text>
</comment>
<dbReference type="Proteomes" id="UP001152622">
    <property type="component" value="Chromosome 5"/>
</dbReference>